<proteinExistence type="predicted"/>
<evidence type="ECO:0000313" key="4">
    <source>
        <dbReference type="Proteomes" id="UP000027730"/>
    </source>
</evidence>
<dbReference type="RefSeq" id="XP_013424930.1">
    <property type="nucleotide sequence ID" value="XM_013569476.1"/>
</dbReference>
<feature type="chain" id="PRO_5001701579" evidence="2">
    <location>
        <begin position="23"/>
        <end position="312"/>
    </location>
</feature>
<keyword evidence="2" id="KW-0732">Signal</keyword>
<dbReference type="HOGENOM" id="CLU_891326_0_0_1"/>
<gene>
    <name evidence="3" type="ORF">M436DRAFT_66163</name>
</gene>
<name>A0A074WLV6_9PEZI</name>
<evidence type="ECO:0000313" key="3">
    <source>
        <dbReference type="EMBL" id="KEQ70762.1"/>
    </source>
</evidence>
<feature type="region of interest" description="Disordered" evidence="1">
    <location>
        <begin position="166"/>
        <end position="312"/>
    </location>
</feature>
<dbReference type="EMBL" id="KL584716">
    <property type="protein sequence ID" value="KEQ70762.1"/>
    <property type="molecule type" value="Genomic_DNA"/>
</dbReference>
<feature type="signal peptide" evidence="2">
    <location>
        <begin position="1"/>
        <end position="22"/>
    </location>
</feature>
<protein>
    <submittedName>
        <fullName evidence="3">Uncharacterized protein</fullName>
    </submittedName>
</protein>
<dbReference type="GeneID" id="25414001"/>
<organism evidence="3 4">
    <name type="scientific">Aureobasidium namibiae CBS 147.97</name>
    <dbReference type="NCBI Taxonomy" id="1043004"/>
    <lineage>
        <taxon>Eukaryota</taxon>
        <taxon>Fungi</taxon>
        <taxon>Dikarya</taxon>
        <taxon>Ascomycota</taxon>
        <taxon>Pezizomycotina</taxon>
        <taxon>Dothideomycetes</taxon>
        <taxon>Dothideomycetidae</taxon>
        <taxon>Dothideales</taxon>
        <taxon>Saccotheciaceae</taxon>
        <taxon>Aureobasidium</taxon>
    </lineage>
</organism>
<dbReference type="Proteomes" id="UP000027730">
    <property type="component" value="Unassembled WGS sequence"/>
</dbReference>
<sequence length="312" mass="33704">MLAHSFLPFLFCFLAQLVSVSSSPLVVERAAATCSAKDIATVKRTTPDAVYFCQWWQQDVRTRSPFMEFSATQVDTLCKCISPVATGPKCRRKRKRSNIEERAEALARTAASCSSEVSKQFTQPYRFCTFYTSYPRTTSPFKQYTASALTSLCKCAITKPATTTSKKATTTSKKVSTTTQKATTTSKKVTTAQKPVTTSKKTTSTSTKKPTSTSTKKPTTSSTKKPTTTSTKKPTTTTTSIKKAATTSTKKPSTTSTKKVTSTSTKKPTVTSTKKPATTSTKAVSSTTKKPTTTSIRKTTSSTKPATTSSKK</sequence>
<dbReference type="OrthoDB" id="3943163at2759"/>
<dbReference type="AlphaFoldDB" id="A0A074WLV6"/>
<keyword evidence="4" id="KW-1185">Reference proteome</keyword>
<accession>A0A074WLV6</accession>
<dbReference type="STRING" id="1043004.A0A074WLV6"/>
<reference evidence="3 4" key="1">
    <citation type="journal article" date="2014" name="BMC Genomics">
        <title>Genome sequencing of four Aureobasidium pullulans varieties: biotechnological potential, stress tolerance, and description of new species.</title>
        <authorList>
            <person name="Gostin Ar C."/>
            <person name="Ohm R.A."/>
            <person name="Kogej T."/>
            <person name="Sonjak S."/>
            <person name="Turk M."/>
            <person name="Zajc J."/>
            <person name="Zalar P."/>
            <person name="Grube M."/>
            <person name="Sun H."/>
            <person name="Han J."/>
            <person name="Sharma A."/>
            <person name="Chiniquy J."/>
            <person name="Ngan C.Y."/>
            <person name="Lipzen A."/>
            <person name="Barry K."/>
            <person name="Grigoriev I.V."/>
            <person name="Gunde-Cimerman N."/>
        </authorList>
    </citation>
    <scope>NUCLEOTIDE SEQUENCE [LARGE SCALE GENOMIC DNA]</scope>
    <source>
        <strain evidence="3 4">CBS 147.97</strain>
    </source>
</reference>
<evidence type="ECO:0000256" key="2">
    <source>
        <dbReference type="SAM" id="SignalP"/>
    </source>
</evidence>
<evidence type="ECO:0000256" key="1">
    <source>
        <dbReference type="SAM" id="MobiDB-lite"/>
    </source>
</evidence>